<name>A0A6S6VZU6_9PLEO</name>
<organism evidence="1 2">
    <name type="scientific">Pyrenophora teres f. teres</name>
    <dbReference type="NCBI Taxonomy" id="97479"/>
    <lineage>
        <taxon>Eukaryota</taxon>
        <taxon>Fungi</taxon>
        <taxon>Dikarya</taxon>
        <taxon>Ascomycota</taxon>
        <taxon>Pezizomycotina</taxon>
        <taxon>Dothideomycetes</taxon>
        <taxon>Pleosporomycetidae</taxon>
        <taxon>Pleosporales</taxon>
        <taxon>Pleosporineae</taxon>
        <taxon>Pleosporaceae</taxon>
        <taxon>Pyrenophora</taxon>
    </lineage>
</organism>
<dbReference type="AlphaFoldDB" id="A0A6S6VZU6"/>
<evidence type="ECO:0000313" key="2">
    <source>
        <dbReference type="Proteomes" id="UP000472372"/>
    </source>
</evidence>
<accession>A0A6S6VZU6</accession>
<proteinExistence type="predicted"/>
<sequence length="62" mass="6411">MPATPKSFLPAFSAFLAIGLTYTTIVAAKEGATIDSARARWQAQHAAARNALSGGVEGGVRH</sequence>
<protein>
    <submittedName>
        <fullName evidence="1">Uncharacterized protein</fullName>
    </submittedName>
</protein>
<reference evidence="1" key="1">
    <citation type="submission" date="2021-02" db="EMBL/GenBank/DDBJ databases">
        <authorList>
            <person name="Syme A R."/>
            <person name="Syme A R."/>
            <person name="Moolhuijzen P."/>
        </authorList>
    </citation>
    <scope>NUCLEOTIDE SEQUENCE</scope>
    <source>
        <strain evidence="1">W1-1</strain>
    </source>
</reference>
<gene>
    <name evidence="1" type="ORF">PTTW11_04519</name>
</gene>
<dbReference type="Proteomes" id="UP000472372">
    <property type="component" value="Chromosome 4"/>
</dbReference>
<evidence type="ECO:0000313" key="1">
    <source>
        <dbReference type="EMBL" id="CAE7030422.1"/>
    </source>
</evidence>
<dbReference type="EMBL" id="HG992980">
    <property type="protein sequence ID" value="CAE7030422.1"/>
    <property type="molecule type" value="Genomic_DNA"/>
</dbReference>